<dbReference type="Proteomes" id="UP000438182">
    <property type="component" value="Unassembled WGS sequence"/>
</dbReference>
<dbReference type="InterPro" id="IPR001764">
    <property type="entry name" value="Glyco_hydro_3_N"/>
</dbReference>
<dbReference type="GO" id="GO:0004553">
    <property type="term" value="F:hydrolase activity, hydrolyzing O-glycosyl compounds"/>
    <property type="evidence" value="ECO:0007669"/>
    <property type="project" value="InterPro"/>
</dbReference>
<dbReference type="GO" id="GO:0005975">
    <property type="term" value="P:carbohydrate metabolic process"/>
    <property type="evidence" value="ECO:0007669"/>
    <property type="project" value="InterPro"/>
</dbReference>
<evidence type="ECO:0000313" key="7">
    <source>
        <dbReference type="EMBL" id="MWB99492.1"/>
    </source>
</evidence>
<dbReference type="InterPro" id="IPR036881">
    <property type="entry name" value="Glyco_hydro_3_C_sf"/>
</dbReference>
<organism evidence="7 8">
    <name type="scientific">Agromyces seonyuensis</name>
    <dbReference type="NCBI Taxonomy" id="2662446"/>
    <lineage>
        <taxon>Bacteria</taxon>
        <taxon>Bacillati</taxon>
        <taxon>Actinomycetota</taxon>
        <taxon>Actinomycetes</taxon>
        <taxon>Micrococcales</taxon>
        <taxon>Microbacteriaceae</taxon>
        <taxon>Agromyces</taxon>
    </lineage>
</organism>
<dbReference type="PANTHER" id="PTHR42715:SF10">
    <property type="entry name" value="BETA-GLUCOSIDASE"/>
    <property type="match status" value="1"/>
</dbReference>
<gene>
    <name evidence="7" type="ORF">GB864_13160</name>
</gene>
<comment type="similarity">
    <text evidence="1 4">Belongs to the glycosyl hydrolase 3 family.</text>
</comment>
<evidence type="ECO:0000256" key="2">
    <source>
        <dbReference type="ARBA" id="ARBA00022801"/>
    </source>
</evidence>
<dbReference type="InterPro" id="IPR036962">
    <property type="entry name" value="Glyco_hydro_3_N_sf"/>
</dbReference>
<dbReference type="InterPro" id="IPR050288">
    <property type="entry name" value="Cellulose_deg_GH3"/>
</dbReference>
<evidence type="ECO:0000259" key="6">
    <source>
        <dbReference type="SMART" id="SM01217"/>
    </source>
</evidence>
<name>A0A6I4P1R8_9MICO</name>
<sequence length="883" mass="92911">MIPDTQRRVPRSLGVSHIPAPAVPTEAAPSAPAESAGNPNPAPAGLRPAEVRTAPGLDPDVLDRARALPLDEKVALLTGAGTWTLTAIPELGLRTVTVSDGPIGVRGDDERVAAALPAPSSSAATWDEGLQRRIGRLMADEARRKGVDVVLAPVVNLQRSPVGGRHFECLSEDPLLTARLAVAFVESLQEQGVAACVKHFIGNETETDRTEYLARMDERTLREVYLAPFEAVVQAGAWSIMAAYNGARYDGVEATATEHAPLVEGLLRGELGFDGVLVSDWLATKSTVESALGGLDLVMPGPGGPWGEALAAAVRDGRVSERLIDEKVARILLLADRVGALSGEAGRVDLSDDGGVVREPDAPEVRAELVEFAARGTVVLRNEPVAGVPVLPVESAPRRIALLGANAIEPFTQGGGSAFVPAPLVSLPADALRAAFPGAELIVARGGATLRKAPAPAAGRLTAPNGEPGLLVELLGADGEVRGSWTLPDAERIWFPVEDIGAVSARIRTSIALPEPGRHDLEVGPVGAHRLVVDDAVVSESARVVGAEVILDSSYSNPPAVTVALVAEAPRTAEFEATVQIVDGESYGRFVRLHLHHRVPGPSVEDELAEAVAAAAAADLAIVVVGTNPETESEGWDRPDLALPGRQDELVRRAVAANPRTVVVVNAGAPVILPWLDDVPAALWWWLPGQEAGTSLAAVLTGAIEPSGRLPWTLPAAEADVPVLHGLPVDGYVDYDEGVDVGHRGWLRADAEPARPFGYGLGYADWAYESLDLAPTEDGGLLARVAVRNIGARPGREVVQAYLSAEADVLGRPLRWLAGFAVVDAEPGETVAIDIPIARRSLEHWATDDREWQLPPGGYRLHVGRSVLDLRLDAGHRVPGPQG</sequence>
<proteinExistence type="inferred from homology"/>
<evidence type="ECO:0000256" key="3">
    <source>
        <dbReference type="ARBA" id="ARBA00023277"/>
    </source>
</evidence>
<keyword evidence="2 4" id="KW-0378">Hydrolase</keyword>
<dbReference type="EMBL" id="WSTA01000063">
    <property type="protein sequence ID" value="MWB99492.1"/>
    <property type="molecule type" value="Genomic_DNA"/>
</dbReference>
<dbReference type="InterPro" id="IPR017853">
    <property type="entry name" value="GH"/>
</dbReference>
<dbReference type="SUPFAM" id="SSF52279">
    <property type="entry name" value="Beta-D-glucan exohydrolase, C-terminal domain"/>
    <property type="match status" value="1"/>
</dbReference>
<dbReference type="InterPro" id="IPR026891">
    <property type="entry name" value="Fn3-like"/>
</dbReference>
<accession>A0A6I4P1R8</accession>
<dbReference type="Gene3D" id="2.60.120.260">
    <property type="entry name" value="Galactose-binding domain-like"/>
    <property type="match status" value="1"/>
</dbReference>
<keyword evidence="4" id="KW-0326">Glycosidase</keyword>
<dbReference type="InterPro" id="IPR002772">
    <property type="entry name" value="Glyco_hydro_3_C"/>
</dbReference>
<dbReference type="InterPro" id="IPR019800">
    <property type="entry name" value="Glyco_hydro_3_AS"/>
</dbReference>
<evidence type="ECO:0000256" key="5">
    <source>
        <dbReference type="SAM" id="MobiDB-lite"/>
    </source>
</evidence>
<dbReference type="Gene3D" id="2.60.40.10">
    <property type="entry name" value="Immunoglobulins"/>
    <property type="match status" value="1"/>
</dbReference>
<dbReference type="SUPFAM" id="SSF51445">
    <property type="entry name" value="(Trans)glycosidases"/>
    <property type="match status" value="1"/>
</dbReference>
<dbReference type="Gene3D" id="3.20.20.300">
    <property type="entry name" value="Glycoside hydrolase, family 3, N-terminal domain"/>
    <property type="match status" value="1"/>
</dbReference>
<comment type="caution">
    <text evidence="7">The sequence shown here is derived from an EMBL/GenBank/DDBJ whole genome shotgun (WGS) entry which is preliminary data.</text>
</comment>
<dbReference type="SMART" id="SM01217">
    <property type="entry name" value="Fn3_like"/>
    <property type="match status" value="1"/>
</dbReference>
<dbReference type="PANTHER" id="PTHR42715">
    <property type="entry name" value="BETA-GLUCOSIDASE"/>
    <property type="match status" value="1"/>
</dbReference>
<feature type="domain" description="Fibronectin type III-like" evidence="6">
    <location>
        <begin position="797"/>
        <end position="867"/>
    </location>
</feature>
<evidence type="ECO:0000313" key="8">
    <source>
        <dbReference type="Proteomes" id="UP000438182"/>
    </source>
</evidence>
<protein>
    <submittedName>
        <fullName evidence="7">Beta-glucosidase</fullName>
    </submittedName>
</protein>
<dbReference type="Pfam" id="PF14310">
    <property type="entry name" value="Fn3-like"/>
    <property type="match status" value="1"/>
</dbReference>
<dbReference type="Gene3D" id="3.40.50.1700">
    <property type="entry name" value="Glycoside hydrolase family 3 C-terminal domain"/>
    <property type="match status" value="1"/>
</dbReference>
<dbReference type="InterPro" id="IPR013783">
    <property type="entry name" value="Ig-like_fold"/>
</dbReference>
<dbReference type="Pfam" id="PF00933">
    <property type="entry name" value="Glyco_hydro_3"/>
    <property type="match status" value="1"/>
</dbReference>
<feature type="compositionally biased region" description="Low complexity" evidence="5">
    <location>
        <begin position="19"/>
        <end position="48"/>
    </location>
</feature>
<keyword evidence="8" id="KW-1185">Reference proteome</keyword>
<feature type="region of interest" description="Disordered" evidence="5">
    <location>
        <begin position="1"/>
        <end position="57"/>
    </location>
</feature>
<keyword evidence="3" id="KW-0119">Carbohydrate metabolism</keyword>
<evidence type="ECO:0000256" key="1">
    <source>
        <dbReference type="ARBA" id="ARBA00005336"/>
    </source>
</evidence>
<evidence type="ECO:0000256" key="4">
    <source>
        <dbReference type="RuleBase" id="RU361161"/>
    </source>
</evidence>
<dbReference type="Pfam" id="PF01915">
    <property type="entry name" value="Glyco_hydro_3_C"/>
    <property type="match status" value="1"/>
</dbReference>
<dbReference type="AlphaFoldDB" id="A0A6I4P1R8"/>
<dbReference type="PRINTS" id="PR00133">
    <property type="entry name" value="GLHYDRLASE3"/>
</dbReference>
<dbReference type="PROSITE" id="PS00775">
    <property type="entry name" value="GLYCOSYL_HYDROL_F3"/>
    <property type="match status" value="1"/>
</dbReference>
<reference evidence="7 8" key="1">
    <citation type="submission" date="2019-12" db="EMBL/GenBank/DDBJ databases">
        <authorList>
            <person name="Kim Y.S."/>
        </authorList>
    </citation>
    <scope>NUCLEOTIDE SEQUENCE [LARGE SCALE GENOMIC DNA]</scope>
    <source>
        <strain evidence="7 8">MMS17-SY077</strain>
    </source>
</reference>